<comment type="caution">
    <text evidence="3">The sequence shown here is derived from an EMBL/GenBank/DDBJ whole genome shotgun (WGS) entry which is preliminary data.</text>
</comment>
<feature type="domain" description="Glutamine amidotransferase type-2" evidence="2">
    <location>
        <begin position="2"/>
        <end position="264"/>
    </location>
</feature>
<reference evidence="3" key="2">
    <citation type="submission" date="2020-09" db="EMBL/GenBank/DDBJ databases">
        <authorList>
            <person name="Sun Q."/>
            <person name="Zhou Y."/>
        </authorList>
    </citation>
    <scope>NUCLEOTIDE SEQUENCE</scope>
    <source>
        <strain evidence="3">CGMCC 1.16548</strain>
    </source>
</reference>
<evidence type="ECO:0000313" key="3">
    <source>
        <dbReference type="EMBL" id="GHF17373.1"/>
    </source>
</evidence>
<dbReference type="SUPFAM" id="SSF56235">
    <property type="entry name" value="N-terminal nucleophile aminohydrolases (Ntn hydrolases)"/>
    <property type="match status" value="1"/>
</dbReference>
<dbReference type="EMBL" id="BNAI01000003">
    <property type="protein sequence ID" value="GHF17373.1"/>
    <property type="molecule type" value="Genomic_DNA"/>
</dbReference>
<dbReference type="AlphaFoldDB" id="A0A8J3M0J8"/>
<keyword evidence="4" id="KW-1185">Reference proteome</keyword>
<dbReference type="InterPro" id="IPR017932">
    <property type="entry name" value="GATase_2_dom"/>
</dbReference>
<dbReference type="Proteomes" id="UP000617531">
    <property type="component" value="Unassembled WGS sequence"/>
</dbReference>
<organism evidence="3 4">
    <name type="scientific">Pseudolysinimonas yzui</name>
    <dbReference type="NCBI Taxonomy" id="2708254"/>
    <lineage>
        <taxon>Bacteria</taxon>
        <taxon>Bacillati</taxon>
        <taxon>Actinomycetota</taxon>
        <taxon>Actinomycetes</taxon>
        <taxon>Micrococcales</taxon>
        <taxon>Microbacteriaceae</taxon>
        <taxon>Pseudolysinimonas</taxon>
    </lineage>
</organism>
<dbReference type="InterPro" id="IPR029055">
    <property type="entry name" value="Ntn_hydrolases_N"/>
</dbReference>
<dbReference type="RefSeq" id="WP_191283127.1">
    <property type="nucleotide sequence ID" value="NZ_BNAI01000003.1"/>
</dbReference>
<evidence type="ECO:0000256" key="1">
    <source>
        <dbReference type="ARBA" id="ARBA00022962"/>
    </source>
</evidence>
<protein>
    <recommendedName>
        <fullName evidence="2">Glutamine amidotransferase type-2 domain-containing protein</fullName>
    </recommendedName>
</protein>
<dbReference type="Gene3D" id="3.60.20.10">
    <property type="entry name" value="Glutamine Phosphoribosylpyrophosphate, subunit 1, domain 1"/>
    <property type="match status" value="1"/>
</dbReference>
<proteinExistence type="predicted"/>
<dbReference type="PROSITE" id="PS51278">
    <property type="entry name" value="GATASE_TYPE_2"/>
    <property type="match status" value="1"/>
</dbReference>
<accession>A0A8J3M0J8</accession>
<sequence length="264" mass="27490">MSRMLAIVARRPLSAAETIGTGALSEFAGLARLHADGWGTAWCDETGTAHASTSIEPLSGLAELDLATRQPSRARLVYLRFASRGAPAVPGNSQPFLRDGMAFQHNGALTPREPALSLLDPATTRGLVGTTDSEVYFALVRRRLENAPPGTGALEATIETARILREHYPSACLNALVLVDDAVIVVQSSGGSGAPLSAFADRGQRLDDLPPGHGAEYNRLRLVTPTSGVLVVSTTGTAALGGAGLPEDTVSRIAPDGITTFALN</sequence>
<dbReference type="InterPro" id="IPR026869">
    <property type="entry name" value="EgtC-like"/>
</dbReference>
<dbReference type="Pfam" id="PF13230">
    <property type="entry name" value="GATase_4"/>
    <property type="match status" value="1"/>
</dbReference>
<evidence type="ECO:0000259" key="2">
    <source>
        <dbReference type="PROSITE" id="PS51278"/>
    </source>
</evidence>
<name>A0A8J3M0J8_9MICO</name>
<keyword evidence="1" id="KW-0315">Glutamine amidotransferase</keyword>
<gene>
    <name evidence="3" type="ORF">GCM10011600_17690</name>
</gene>
<evidence type="ECO:0000313" key="4">
    <source>
        <dbReference type="Proteomes" id="UP000617531"/>
    </source>
</evidence>
<reference evidence="3" key="1">
    <citation type="journal article" date="2014" name="Int. J. Syst. Evol. Microbiol.">
        <title>Complete genome sequence of Corynebacterium casei LMG S-19264T (=DSM 44701T), isolated from a smear-ripened cheese.</title>
        <authorList>
            <consortium name="US DOE Joint Genome Institute (JGI-PGF)"/>
            <person name="Walter F."/>
            <person name="Albersmeier A."/>
            <person name="Kalinowski J."/>
            <person name="Ruckert C."/>
        </authorList>
    </citation>
    <scope>NUCLEOTIDE SEQUENCE</scope>
    <source>
        <strain evidence="3">CGMCC 1.16548</strain>
    </source>
</reference>